<evidence type="ECO:0000313" key="2">
    <source>
        <dbReference type="Proteomes" id="UP000617555"/>
    </source>
</evidence>
<comment type="caution">
    <text evidence="1">The sequence shown here is derived from an EMBL/GenBank/DDBJ whole genome shotgun (WGS) entry which is preliminary data.</text>
</comment>
<dbReference type="EMBL" id="BMII01000008">
    <property type="protein sequence ID" value="GGB53110.1"/>
    <property type="molecule type" value="Genomic_DNA"/>
</dbReference>
<organism evidence="1 2">
    <name type="scientific">Shewanella inventionis</name>
    <dbReference type="NCBI Taxonomy" id="1738770"/>
    <lineage>
        <taxon>Bacteria</taxon>
        <taxon>Pseudomonadati</taxon>
        <taxon>Pseudomonadota</taxon>
        <taxon>Gammaproteobacteria</taxon>
        <taxon>Alteromonadales</taxon>
        <taxon>Shewanellaceae</taxon>
        <taxon>Shewanella</taxon>
    </lineage>
</organism>
<name>A0ABQ1IV44_9GAMM</name>
<sequence length="137" mass="15418">MSLITIANDQQVIISTNYWELENARKGFFYVSWNAGAARLLVPESQKHSIQEMMSAEYVIITRGKYQGRDALEILFEDNTDSPYSITVSAEQTDRLLPDDEAGVSCVLSVWMKSGHALTLPAKYRVKDTLPCLAPWS</sequence>
<evidence type="ECO:0000313" key="1">
    <source>
        <dbReference type="EMBL" id="GGB53110.1"/>
    </source>
</evidence>
<accession>A0ABQ1IV44</accession>
<protein>
    <submittedName>
        <fullName evidence="1">Uncharacterized protein</fullName>
    </submittedName>
</protein>
<keyword evidence="2" id="KW-1185">Reference proteome</keyword>
<dbReference type="Proteomes" id="UP000617555">
    <property type="component" value="Unassembled WGS sequence"/>
</dbReference>
<gene>
    <name evidence="1" type="ORF">GCM10011607_12030</name>
</gene>
<proteinExistence type="predicted"/>
<reference evidence="2" key="1">
    <citation type="journal article" date="2019" name="Int. J. Syst. Evol. Microbiol.">
        <title>The Global Catalogue of Microorganisms (GCM) 10K type strain sequencing project: providing services to taxonomists for standard genome sequencing and annotation.</title>
        <authorList>
            <consortium name="The Broad Institute Genomics Platform"/>
            <consortium name="The Broad Institute Genome Sequencing Center for Infectious Disease"/>
            <person name="Wu L."/>
            <person name="Ma J."/>
        </authorList>
    </citation>
    <scope>NUCLEOTIDE SEQUENCE [LARGE SCALE GENOMIC DNA]</scope>
    <source>
        <strain evidence="2">CGMCC 1.15339</strain>
    </source>
</reference>